<reference evidence="7" key="1">
    <citation type="journal article" date="2019" name="bioRxiv">
        <title>The Genome of the Zebra Mussel, Dreissena polymorpha: A Resource for Invasive Species Research.</title>
        <authorList>
            <person name="McCartney M.A."/>
            <person name="Auch B."/>
            <person name="Kono T."/>
            <person name="Mallez S."/>
            <person name="Zhang Y."/>
            <person name="Obille A."/>
            <person name="Becker A."/>
            <person name="Abrahante J.E."/>
            <person name="Garbe J."/>
            <person name="Badalamenti J.P."/>
            <person name="Herman A."/>
            <person name="Mangelson H."/>
            <person name="Liachko I."/>
            <person name="Sullivan S."/>
            <person name="Sone E.D."/>
            <person name="Koren S."/>
            <person name="Silverstein K.A.T."/>
            <person name="Beckman K.B."/>
            <person name="Gohl D.M."/>
        </authorList>
    </citation>
    <scope>NUCLEOTIDE SEQUENCE</scope>
    <source>
        <strain evidence="7">Duluth1</strain>
        <tissue evidence="7">Whole animal</tissue>
    </source>
</reference>
<dbReference type="PIRSF" id="PIRSF002419">
    <property type="entry name" value="Tetraspanin"/>
    <property type="match status" value="1"/>
</dbReference>
<organism evidence="7 8">
    <name type="scientific">Dreissena polymorpha</name>
    <name type="common">Zebra mussel</name>
    <name type="synonym">Mytilus polymorpha</name>
    <dbReference type="NCBI Taxonomy" id="45954"/>
    <lineage>
        <taxon>Eukaryota</taxon>
        <taxon>Metazoa</taxon>
        <taxon>Spiralia</taxon>
        <taxon>Lophotrochozoa</taxon>
        <taxon>Mollusca</taxon>
        <taxon>Bivalvia</taxon>
        <taxon>Autobranchia</taxon>
        <taxon>Heteroconchia</taxon>
        <taxon>Euheterodonta</taxon>
        <taxon>Imparidentia</taxon>
        <taxon>Neoheterodontei</taxon>
        <taxon>Myida</taxon>
        <taxon>Dreissenoidea</taxon>
        <taxon>Dreissenidae</taxon>
        <taxon>Dreissena</taxon>
    </lineage>
</organism>
<gene>
    <name evidence="7" type="ORF">DPMN_194370</name>
</gene>
<evidence type="ECO:0000313" key="8">
    <source>
        <dbReference type="Proteomes" id="UP000828390"/>
    </source>
</evidence>
<dbReference type="SUPFAM" id="SSF48652">
    <property type="entry name" value="Tetraspanin"/>
    <property type="match status" value="1"/>
</dbReference>
<dbReference type="InterPro" id="IPR008952">
    <property type="entry name" value="Tetraspanin_EC2_sf"/>
</dbReference>
<feature type="transmembrane region" description="Helical" evidence="6">
    <location>
        <begin position="246"/>
        <end position="269"/>
    </location>
</feature>
<proteinExistence type="inferred from homology"/>
<evidence type="ECO:0000256" key="2">
    <source>
        <dbReference type="ARBA" id="ARBA00006840"/>
    </source>
</evidence>
<dbReference type="Gene3D" id="1.10.1450.10">
    <property type="entry name" value="Tetraspanin"/>
    <property type="match status" value="1"/>
</dbReference>
<keyword evidence="3 6" id="KW-0812">Transmembrane</keyword>
<sequence>MSCFSGVARLLLVIINIVFMLLGLVITALGLVLRYGEVLYRPFLKVGINELQEVLDNTKMATFKVEDINFGEVLVSLSIGLIIGGLVLFSLSFLGCCGACCKFEFFLYLYAIVIGVAFVAEVIGIGLLYGMPSLVKDKAKTSMSMYKGIASSEVYSLAWNVIMIQFQCCGVDSYRDFNESNAWEKHPIPNNPSLTLQTPIACCKTLPSGTLHSDFMCAIQYNSLTSNGEMGCYDAVWKASFGNPAIAVPVLLVCALIQIVFVLSAISIIRAENRGVSPI</sequence>
<dbReference type="PANTHER" id="PTHR19282">
    <property type="entry name" value="TETRASPANIN"/>
    <property type="match status" value="1"/>
</dbReference>
<evidence type="ECO:0000256" key="3">
    <source>
        <dbReference type="ARBA" id="ARBA00022692"/>
    </source>
</evidence>
<dbReference type="PANTHER" id="PTHR19282:SF551">
    <property type="entry name" value="RE08073P-RELATED"/>
    <property type="match status" value="1"/>
</dbReference>
<evidence type="ECO:0000313" key="7">
    <source>
        <dbReference type="EMBL" id="KAH3692528.1"/>
    </source>
</evidence>
<dbReference type="CDD" id="cd03156">
    <property type="entry name" value="uroplakin_I_like_LEL"/>
    <property type="match status" value="1"/>
</dbReference>
<dbReference type="GO" id="GO:0005886">
    <property type="term" value="C:plasma membrane"/>
    <property type="evidence" value="ECO:0007669"/>
    <property type="project" value="TreeGrafter"/>
</dbReference>
<dbReference type="InterPro" id="IPR000301">
    <property type="entry name" value="Tetraspanin_animals"/>
</dbReference>
<dbReference type="AlphaFoldDB" id="A0A9D3Y3T3"/>
<keyword evidence="8" id="KW-1185">Reference proteome</keyword>
<dbReference type="OrthoDB" id="6134317at2759"/>
<comment type="subcellular location">
    <subcellularLocation>
        <location evidence="1 6">Membrane</location>
        <topology evidence="1 6">Multi-pass membrane protein</topology>
    </subcellularLocation>
</comment>
<dbReference type="Proteomes" id="UP000828390">
    <property type="component" value="Unassembled WGS sequence"/>
</dbReference>
<evidence type="ECO:0000256" key="4">
    <source>
        <dbReference type="ARBA" id="ARBA00022989"/>
    </source>
</evidence>
<dbReference type="EMBL" id="JAIWYP010000022">
    <property type="protein sequence ID" value="KAH3692528.1"/>
    <property type="molecule type" value="Genomic_DNA"/>
</dbReference>
<comment type="caution">
    <text evidence="7">The sequence shown here is derived from an EMBL/GenBank/DDBJ whole genome shotgun (WGS) entry which is preliminary data.</text>
</comment>
<comment type="similarity">
    <text evidence="2 6">Belongs to the tetraspanin (TM4SF) family.</text>
</comment>
<evidence type="ECO:0000256" key="5">
    <source>
        <dbReference type="ARBA" id="ARBA00023136"/>
    </source>
</evidence>
<feature type="transmembrane region" description="Helical" evidence="6">
    <location>
        <begin position="106"/>
        <end position="129"/>
    </location>
</feature>
<accession>A0A9D3Y3T3</accession>
<keyword evidence="4 6" id="KW-1133">Transmembrane helix</keyword>
<dbReference type="InterPro" id="IPR018499">
    <property type="entry name" value="Tetraspanin/Peripherin"/>
</dbReference>
<keyword evidence="5 6" id="KW-0472">Membrane</keyword>
<evidence type="ECO:0000256" key="1">
    <source>
        <dbReference type="ARBA" id="ARBA00004141"/>
    </source>
</evidence>
<feature type="transmembrane region" description="Helical" evidence="6">
    <location>
        <begin position="7"/>
        <end position="33"/>
    </location>
</feature>
<reference evidence="7" key="2">
    <citation type="submission" date="2020-11" db="EMBL/GenBank/DDBJ databases">
        <authorList>
            <person name="McCartney M.A."/>
            <person name="Auch B."/>
            <person name="Kono T."/>
            <person name="Mallez S."/>
            <person name="Becker A."/>
            <person name="Gohl D.M."/>
            <person name="Silverstein K.A.T."/>
            <person name="Koren S."/>
            <person name="Bechman K.B."/>
            <person name="Herman A."/>
            <person name="Abrahante J.E."/>
            <person name="Garbe J."/>
        </authorList>
    </citation>
    <scope>NUCLEOTIDE SEQUENCE</scope>
    <source>
        <strain evidence="7">Duluth1</strain>
        <tissue evidence="7">Whole animal</tissue>
    </source>
</reference>
<evidence type="ECO:0000256" key="6">
    <source>
        <dbReference type="RuleBase" id="RU361218"/>
    </source>
</evidence>
<name>A0A9D3Y3T3_DREPO</name>
<protein>
    <recommendedName>
        <fullName evidence="6">Tetraspanin</fullName>
    </recommendedName>
</protein>
<dbReference type="Pfam" id="PF00335">
    <property type="entry name" value="Tetraspanin"/>
    <property type="match status" value="1"/>
</dbReference>
<feature type="transmembrane region" description="Helical" evidence="6">
    <location>
        <begin position="73"/>
        <end position="94"/>
    </location>
</feature>